<protein>
    <submittedName>
        <fullName evidence="2">Uncharacterized protein</fullName>
    </submittedName>
</protein>
<evidence type="ECO:0000313" key="3">
    <source>
        <dbReference type="Proteomes" id="UP001518140"/>
    </source>
</evidence>
<comment type="caution">
    <text evidence="2">The sequence shown here is derived from an EMBL/GenBank/DDBJ whole genome shotgun (WGS) entry which is preliminary data.</text>
</comment>
<evidence type="ECO:0000313" key="2">
    <source>
        <dbReference type="EMBL" id="NGO48196.1"/>
    </source>
</evidence>
<dbReference type="RefSeq" id="WP_165344694.1">
    <property type="nucleotide sequence ID" value="NZ_JAAKZX010000234.1"/>
</dbReference>
<feature type="region of interest" description="Disordered" evidence="1">
    <location>
        <begin position="139"/>
        <end position="177"/>
    </location>
</feature>
<organism evidence="2 3">
    <name type="scientific">Streptomyces ureilyticus</name>
    <dbReference type="NCBI Taxonomy" id="1775131"/>
    <lineage>
        <taxon>Bacteria</taxon>
        <taxon>Bacillati</taxon>
        <taxon>Actinomycetota</taxon>
        <taxon>Actinomycetes</taxon>
        <taxon>Kitasatosporales</taxon>
        <taxon>Streptomycetaceae</taxon>
        <taxon>Streptomyces</taxon>
    </lineage>
</organism>
<keyword evidence="3" id="KW-1185">Reference proteome</keyword>
<sequence length="177" mass="18694">MPASATQAALNYLGRHLDELADAFPTNAAAVDVVTLTDDINLLAHHLQYATERAQERFTVPETVYLPERVALARLAEAAAGIAGALNVLTEALTYAATGFHREALPDLAASPLRNDPEVMRSIAAEKYAEAAARLRATATALRPAPAPAAPSTPPAAALRAQPPAHAGPQPRQRLQR</sequence>
<feature type="compositionally biased region" description="Low complexity" evidence="1">
    <location>
        <begin position="155"/>
        <end position="167"/>
    </location>
</feature>
<dbReference type="Proteomes" id="UP001518140">
    <property type="component" value="Unassembled WGS sequence"/>
</dbReference>
<name>A0ABX0E8Y0_9ACTN</name>
<evidence type="ECO:0000256" key="1">
    <source>
        <dbReference type="SAM" id="MobiDB-lite"/>
    </source>
</evidence>
<feature type="compositionally biased region" description="Pro residues" evidence="1">
    <location>
        <begin position="145"/>
        <end position="154"/>
    </location>
</feature>
<reference evidence="2 3" key="1">
    <citation type="submission" date="2020-02" db="EMBL/GenBank/DDBJ databases">
        <title>Whole-genome analyses of novel actinobacteria.</title>
        <authorList>
            <person name="Sahin N."/>
            <person name="Tokatli A."/>
        </authorList>
    </citation>
    <scope>NUCLEOTIDE SEQUENCE [LARGE SCALE GENOMIC DNA]</scope>
    <source>
        <strain evidence="2 3">YC419</strain>
    </source>
</reference>
<proteinExistence type="predicted"/>
<dbReference type="EMBL" id="JAAKZX010000234">
    <property type="protein sequence ID" value="NGO48196.1"/>
    <property type="molecule type" value="Genomic_DNA"/>
</dbReference>
<accession>A0ABX0E8Y0</accession>
<gene>
    <name evidence="2" type="ORF">G6048_40995</name>
</gene>